<dbReference type="SUPFAM" id="SSF46785">
    <property type="entry name" value="Winged helix' DNA-binding domain"/>
    <property type="match status" value="1"/>
</dbReference>
<dbReference type="CDD" id="cd00038">
    <property type="entry name" value="CAP_ED"/>
    <property type="match status" value="1"/>
</dbReference>
<dbReference type="Pfam" id="PF13545">
    <property type="entry name" value="HTH_Crp_2"/>
    <property type="match status" value="1"/>
</dbReference>
<keyword evidence="3" id="KW-0804">Transcription</keyword>
<feature type="domain" description="Cyclic nucleotide-binding" evidence="4">
    <location>
        <begin position="5"/>
        <end position="91"/>
    </location>
</feature>
<dbReference type="InterPro" id="IPR014710">
    <property type="entry name" value="RmlC-like_jellyroll"/>
</dbReference>
<dbReference type="EMBL" id="CADCTY010000295">
    <property type="protein sequence ID" value="CAA9309453.1"/>
    <property type="molecule type" value="Genomic_DNA"/>
</dbReference>
<dbReference type="SUPFAM" id="SSF51206">
    <property type="entry name" value="cAMP-binding domain-like"/>
    <property type="match status" value="1"/>
</dbReference>
<dbReference type="PANTHER" id="PTHR24567:SF74">
    <property type="entry name" value="HTH-TYPE TRANSCRIPTIONAL REGULATOR ARCR"/>
    <property type="match status" value="1"/>
</dbReference>
<dbReference type="AlphaFoldDB" id="A0A6J4KMV2"/>
<dbReference type="InterPro" id="IPR050397">
    <property type="entry name" value="Env_Response_Regulators"/>
</dbReference>
<dbReference type="PROSITE" id="PS51063">
    <property type="entry name" value="HTH_CRP_2"/>
    <property type="match status" value="1"/>
</dbReference>
<name>A0A6J4KMV2_9CYAN</name>
<evidence type="ECO:0000256" key="3">
    <source>
        <dbReference type="ARBA" id="ARBA00023163"/>
    </source>
</evidence>
<keyword evidence="1" id="KW-0805">Transcription regulation</keyword>
<keyword evidence="2" id="KW-0238">DNA-binding</keyword>
<dbReference type="InterPro" id="IPR012318">
    <property type="entry name" value="HTH_CRP"/>
</dbReference>
<dbReference type="InterPro" id="IPR036390">
    <property type="entry name" value="WH_DNA-bd_sf"/>
</dbReference>
<dbReference type="PANTHER" id="PTHR24567">
    <property type="entry name" value="CRP FAMILY TRANSCRIPTIONAL REGULATORY PROTEIN"/>
    <property type="match status" value="1"/>
</dbReference>
<dbReference type="InterPro" id="IPR000595">
    <property type="entry name" value="cNMP-bd_dom"/>
</dbReference>
<feature type="domain" description="HTH crp-type" evidence="5">
    <location>
        <begin position="140"/>
        <end position="206"/>
    </location>
</feature>
<protein>
    <submittedName>
        <fullName evidence="6">cAMP-binding proteins - catabolite gene activator and regulatory subunit of cAMP-dependent protein kinases</fullName>
    </submittedName>
</protein>
<evidence type="ECO:0000259" key="4">
    <source>
        <dbReference type="PROSITE" id="PS50042"/>
    </source>
</evidence>
<sequence>MINHLLSALPPAIATELAPAMATVVLSQGDRLHEPGEAIVALYFPLSCVLAMTLTMSDGASAATGIVGRREMIGLNAVMGNKTTTQTAYVVQVAGSAMQIEARVLLAAFDRYPAVRAVLLRYTQALIAQMAQNTACNSHHSLEQRLARWLLEVHDRVAGDEVIITQAFLATMLGSQRSAVTQAAHGFQERGLLRYRRGHIHILQPAGLESSACECFQALKTEDDRLLGTLPGALP</sequence>
<evidence type="ECO:0000256" key="2">
    <source>
        <dbReference type="ARBA" id="ARBA00023125"/>
    </source>
</evidence>
<dbReference type="PROSITE" id="PS50042">
    <property type="entry name" value="CNMP_BINDING_3"/>
    <property type="match status" value="1"/>
</dbReference>
<dbReference type="GO" id="GO:0003677">
    <property type="term" value="F:DNA binding"/>
    <property type="evidence" value="ECO:0007669"/>
    <property type="project" value="UniProtKB-KW"/>
</dbReference>
<reference evidence="6" key="1">
    <citation type="submission" date="2020-02" db="EMBL/GenBank/DDBJ databases">
        <authorList>
            <person name="Meier V. D."/>
        </authorList>
    </citation>
    <scope>NUCLEOTIDE SEQUENCE</scope>
    <source>
        <strain evidence="6">AVDCRST_MAG94</strain>
    </source>
</reference>
<dbReference type="InterPro" id="IPR018490">
    <property type="entry name" value="cNMP-bd_dom_sf"/>
</dbReference>
<dbReference type="GO" id="GO:0005829">
    <property type="term" value="C:cytosol"/>
    <property type="evidence" value="ECO:0007669"/>
    <property type="project" value="TreeGrafter"/>
</dbReference>
<evidence type="ECO:0000259" key="5">
    <source>
        <dbReference type="PROSITE" id="PS51063"/>
    </source>
</evidence>
<organism evidence="6">
    <name type="scientific">uncultured Leptolyngbya sp</name>
    <dbReference type="NCBI Taxonomy" id="332963"/>
    <lineage>
        <taxon>Bacteria</taxon>
        <taxon>Bacillati</taxon>
        <taxon>Cyanobacteriota</taxon>
        <taxon>Cyanophyceae</taxon>
        <taxon>Leptolyngbyales</taxon>
        <taxon>Leptolyngbyaceae</taxon>
        <taxon>Leptolyngbya group</taxon>
        <taxon>Leptolyngbya</taxon>
        <taxon>environmental samples</taxon>
    </lineage>
</organism>
<dbReference type="GO" id="GO:0003700">
    <property type="term" value="F:DNA-binding transcription factor activity"/>
    <property type="evidence" value="ECO:0007669"/>
    <property type="project" value="TreeGrafter"/>
</dbReference>
<gene>
    <name evidence="6" type="ORF">AVDCRST_MAG94-870</name>
</gene>
<evidence type="ECO:0000256" key="1">
    <source>
        <dbReference type="ARBA" id="ARBA00023015"/>
    </source>
</evidence>
<accession>A0A6J4KMV2</accession>
<evidence type="ECO:0000313" key="6">
    <source>
        <dbReference type="EMBL" id="CAA9309453.1"/>
    </source>
</evidence>
<dbReference type="Gene3D" id="2.60.120.10">
    <property type="entry name" value="Jelly Rolls"/>
    <property type="match status" value="1"/>
</dbReference>
<proteinExistence type="predicted"/>